<dbReference type="OrthoDB" id="5646281at2"/>
<comment type="caution">
    <text evidence="1">The sequence shown here is derived from an EMBL/GenBank/DDBJ whole genome shotgun (WGS) entry which is preliminary data.</text>
</comment>
<gene>
    <name evidence="1" type="ORF">Ljor_0004</name>
</gene>
<proteinExistence type="predicted"/>
<accession>A0A0W0VGE9</accession>
<dbReference type="STRING" id="456.Ljor_0004"/>
<dbReference type="AlphaFoldDB" id="A0A0W0VGE9"/>
<dbReference type="Proteomes" id="UP000055035">
    <property type="component" value="Unassembled WGS sequence"/>
</dbReference>
<reference evidence="1 2" key="1">
    <citation type="submission" date="2015-11" db="EMBL/GenBank/DDBJ databases">
        <title>Genomic analysis of 38 Legionella species identifies large and diverse effector repertoires.</title>
        <authorList>
            <person name="Burstein D."/>
            <person name="Amaro F."/>
            <person name="Zusman T."/>
            <person name="Lifshitz Z."/>
            <person name="Cohen O."/>
            <person name="Gilbert J.A."/>
            <person name="Pupko T."/>
            <person name="Shuman H.A."/>
            <person name="Segal G."/>
        </authorList>
    </citation>
    <scope>NUCLEOTIDE SEQUENCE [LARGE SCALE GENOMIC DNA]</scope>
    <source>
        <strain evidence="1 2">BL-540</strain>
    </source>
</reference>
<sequence>MIRISLLQDFLQFTFDSNPEKRKQEKQFLENALCLKQIDYSNSFRDTASDCDLYVHLSQFQSIDDIRELFVPDVHTRGKYVEFFKEPPVHYQFQRQGTTPIEDLITAKLQNQSKNSQS</sequence>
<dbReference type="EMBL" id="LNYJ01000001">
    <property type="protein sequence ID" value="KTD19207.1"/>
    <property type="molecule type" value="Genomic_DNA"/>
</dbReference>
<protein>
    <submittedName>
        <fullName evidence="1">Uncharacterized protein</fullName>
    </submittedName>
</protein>
<name>A0A0W0VGE9_9GAMM</name>
<organism evidence="1 2">
    <name type="scientific">Legionella jordanis</name>
    <dbReference type="NCBI Taxonomy" id="456"/>
    <lineage>
        <taxon>Bacteria</taxon>
        <taxon>Pseudomonadati</taxon>
        <taxon>Pseudomonadota</taxon>
        <taxon>Gammaproteobacteria</taxon>
        <taxon>Legionellales</taxon>
        <taxon>Legionellaceae</taxon>
        <taxon>Legionella</taxon>
    </lineage>
</organism>
<dbReference type="PATRIC" id="fig|456.5.peg.4"/>
<keyword evidence="2" id="KW-1185">Reference proteome</keyword>
<evidence type="ECO:0000313" key="1">
    <source>
        <dbReference type="EMBL" id="KTD19207.1"/>
    </source>
</evidence>
<evidence type="ECO:0000313" key="2">
    <source>
        <dbReference type="Proteomes" id="UP000055035"/>
    </source>
</evidence>
<dbReference type="RefSeq" id="WP_058469602.1">
    <property type="nucleotide sequence ID" value="NZ_CAXYJA010000013.1"/>
</dbReference>